<gene>
    <name evidence="1" type="ORF">TRM7615_03114</name>
</gene>
<keyword evidence="2" id="KW-1185">Reference proteome</keyword>
<sequence>MAVVGALTTAVIGIINFYFGSSQSSKDKTAAILRMK</sequence>
<organism evidence="1 2">
    <name type="scientific">Falsiruegeria mediterranea M17</name>
    <dbReference type="NCBI Taxonomy" id="1200281"/>
    <lineage>
        <taxon>Bacteria</taxon>
        <taxon>Pseudomonadati</taxon>
        <taxon>Pseudomonadota</taxon>
        <taxon>Alphaproteobacteria</taxon>
        <taxon>Rhodobacterales</taxon>
        <taxon>Roseobacteraceae</taxon>
        <taxon>Falsiruegeria</taxon>
    </lineage>
</organism>
<evidence type="ECO:0000313" key="2">
    <source>
        <dbReference type="Proteomes" id="UP000244898"/>
    </source>
</evidence>
<accession>A0A2R8CAX3</accession>
<name>A0A2R8CAX3_9RHOB</name>
<evidence type="ECO:0000313" key="1">
    <source>
        <dbReference type="EMBL" id="SPJ29594.1"/>
    </source>
</evidence>
<protein>
    <submittedName>
        <fullName evidence="1">Uncharacterized protein</fullName>
    </submittedName>
</protein>
<reference evidence="2" key="1">
    <citation type="submission" date="2018-03" db="EMBL/GenBank/DDBJ databases">
        <authorList>
            <person name="Rodrigo-Torres L."/>
            <person name="Arahal R. D."/>
            <person name="Lucena T."/>
        </authorList>
    </citation>
    <scope>NUCLEOTIDE SEQUENCE [LARGE SCALE GENOMIC DNA]</scope>
    <source>
        <strain evidence="2">CECT 7615</strain>
    </source>
</reference>
<dbReference type="EMBL" id="ONZG01000007">
    <property type="protein sequence ID" value="SPJ29594.1"/>
    <property type="molecule type" value="Genomic_DNA"/>
</dbReference>
<proteinExistence type="predicted"/>
<dbReference type="Proteomes" id="UP000244898">
    <property type="component" value="Unassembled WGS sequence"/>
</dbReference>
<dbReference type="AlphaFoldDB" id="A0A2R8CAX3"/>